<comment type="similarity">
    <text evidence="1">Belongs to the DinB family.</text>
</comment>
<dbReference type="PANTHER" id="PTHR37302">
    <property type="entry name" value="SLR1116 PROTEIN"/>
    <property type="match status" value="1"/>
</dbReference>
<dbReference type="Proteomes" id="UP001377337">
    <property type="component" value="Chromosome"/>
</dbReference>
<dbReference type="PANTHER" id="PTHR37302:SF3">
    <property type="entry name" value="DAMAGE-INDUCIBLE PROTEIN DINB"/>
    <property type="match status" value="1"/>
</dbReference>
<keyword evidence="2" id="KW-0479">Metal-binding</keyword>
<dbReference type="RefSeq" id="WP_338781210.1">
    <property type="nucleotide sequence ID" value="NZ_CP147407.1"/>
</dbReference>
<dbReference type="SUPFAM" id="SSF109854">
    <property type="entry name" value="DinB/YfiT-like putative metalloenzymes"/>
    <property type="match status" value="1"/>
</dbReference>
<gene>
    <name evidence="3" type="ORF">WCV65_07230</name>
</gene>
<sequence>MLHHEYEWVRQTRKILLDYCKEINPVHLNQLNGFGWQSIRDTFVHTADCYVAWLGSFVLLKTKKPLTPKEELNHYGLEEITLRFEQVDKIVMELLEHHGHNLNVQIEREIPWREASERISITPGKLLAHAITHEFHHKGQIAAMLREMGYEPPNTDILGTDD</sequence>
<evidence type="ECO:0000313" key="3">
    <source>
        <dbReference type="EMBL" id="WXB98261.1"/>
    </source>
</evidence>
<protein>
    <submittedName>
        <fullName evidence="3">DinB family protein</fullName>
    </submittedName>
</protein>
<dbReference type="InterPro" id="IPR034660">
    <property type="entry name" value="DinB/YfiT-like"/>
</dbReference>
<name>A0ABZ2NKC8_9BACI</name>
<reference evidence="3 4" key="1">
    <citation type="submission" date="2024-02" db="EMBL/GenBank/DDBJ databases">
        <title>Seven novel Bacillus-like species.</title>
        <authorList>
            <person name="Liu G."/>
        </authorList>
    </citation>
    <scope>NUCLEOTIDE SEQUENCE [LARGE SCALE GENOMIC DNA]</scope>
    <source>
        <strain evidence="3 4">FJAT-52054</strain>
    </source>
</reference>
<evidence type="ECO:0000256" key="2">
    <source>
        <dbReference type="ARBA" id="ARBA00022723"/>
    </source>
</evidence>
<dbReference type="InterPro" id="IPR007837">
    <property type="entry name" value="DinB"/>
</dbReference>
<keyword evidence="4" id="KW-1185">Reference proteome</keyword>
<accession>A0ABZ2NKC8</accession>
<dbReference type="EMBL" id="CP147407">
    <property type="protein sequence ID" value="WXB98261.1"/>
    <property type="molecule type" value="Genomic_DNA"/>
</dbReference>
<dbReference type="Gene3D" id="1.20.120.450">
    <property type="entry name" value="dinb family like domain"/>
    <property type="match status" value="1"/>
</dbReference>
<evidence type="ECO:0000256" key="1">
    <source>
        <dbReference type="ARBA" id="ARBA00008635"/>
    </source>
</evidence>
<dbReference type="Pfam" id="PF05163">
    <property type="entry name" value="DinB"/>
    <property type="match status" value="1"/>
</dbReference>
<evidence type="ECO:0000313" key="4">
    <source>
        <dbReference type="Proteomes" id="UP001377337"/>
    </source>
</evidence>
<proteinExistence type="inferred from homology"/>
<organism evidence="3 4">
    <name type="scientific">Metabacillus sediminis</name>
    <dbReference type="NCBI Taxonomy" id="3117746"/>
    <lineage>
        <taxon>Bacteria</taxon>
        <taxon>Bacillati</taxon>
        <taxon>Bacillota</taxon>
        <taxon>Bacilli</taxon>
        <taxon>Bacillales</taxon>
        <taxon>Bacillaceae</taxon>
        <taxon>Metabacillus</taxon>
    </lineage>
</organism>